<accession>A0A517NLI5</accession>
<dbReference type="AlphaFoldDB" id="A0A517NLI5"/>
<gene>
    <name evidence="1" type="ORF">K227x_64340</name>
</gene>
<evidence type="ECO:0000313" key="2">
    <source>
        <dbReference type="Proteomes" id="UP000318538"/>
    </source>
</evidence>
<organism evidence="1 2">
    <name type="scientific">Rubripirellula lacrimiformis</name>
    <dbReference type="NCBI Taxonomy" id="1930273"/>
    <lineage>
        <taxon>Bacteria</taxon>
        <taxon>Pseudomonadati</taxon>
        <taxon>Planctomycetota</taxon>
        <taxon>Planctomycetia</taxon>
        <taxon>Pirellulales</taxon>
        <taxon>Pirellulaceae</taxon>
        <taxon>Rubripirellula</taxon>
    </lineage>
</organism>
<dbReference type="KEGG" id="rlc:K227x_64340"/>
<dbReference type="EMBL" id="CP036525">
    <property type="protein sequence ID" value="QDT08004.1"/>
    <property type="molecule type" value="Genomic_DNA"/>
</dbReference>
<dbReference type="RefSeq" id="WP_145176777.1">
    <property type="nucleotide sequence ID" value="NZ_CP036525.1"/>
</dbReference>
<proteinExistence type="predicted"/>
<name>A0A517NLI5_9BACT</name>
<keyword evidence="2" id="KW-1185">Reference proteome</keyword>
<dbReference type="Proteomes" id="UP000318538">
    <property type="component" value="Chromosome"/>
</dbReference>
<dbReference type="OrthoDB" id="272311at2"/>
<protein>
    <submittedName>
        <fullName evidence="1">Uncharacterized protein</fullName>
    </submittedName>
</protein>
<evidence type="ECO:0000313" key="1">
    <source>
        <dbReference type="EMBL" id="QDT08004.1"/>
    </source>
</evidence>
<sequence length="205" mass="22815">MKPQLPKIPGIELEVRSLTELMFERSDAIAQGRWFRRGEMIAVDSVDESARTVSATIASETPVMIYDSSSHRYMQEVLVMAGGIFPPWTPMLRSHERWDIVGSTLGSVLDTKRVGKTARGQLSFVREDPDVDKVWVRVRDGHLRAVSVGGRRLTFTDIEPGASAVIDGRKWRAGRSYPLRVTTSWVQREASIVIFGADPTAGTNS</sequence>
<reference evidence="1 2" key="1">
    <citation type="submission" date="2019-02" db="EMBL/GenBank/DDBJ databases">
        <title>Deep-cultivation of Planctomycetes and their phenomic and genomic characterization uncovers novel biology.</title>
        <authorList>
            <person name="Wiegand S."/>
            <person name="Jogler M."/>
            <person name="Boedeker C."/>
            <person name="Pinto D."/>
            <person name="Vollmers J."/>
            <person name="Rivas-Marin E."/>
            <person name="Kohn T."/>
            <person name="Peeters S.H."/>
            <person name="Heuer A."/>
            <person name="Rast P."/>
            <person name="Oberbeckmann S."/>
            <person name="Bunk B."/>
            <person name="Jeske O."/>
            <person name="Meyerdierks A."/>
            <person name="Storesund J.E."/>
            <person name="Kallscheuer N."/>
            <person name="Luecker S."/>
            <person name="Lage O.M."/>
            <person name="Pohl T."/>
            <person name="Merkel B.J."/>
            <person name="Hornburger P."/>
            <person name="Mueller R.-W."/>
            <person name="Bruemmer F."/>
            <person name="Labrenz M."/>
            <person name="Spormann A.M."/>
            <person name="Op den Camp H."/>
            <person name="Overmann J."/>
            <person name="Amann R."/>
            <person name="Jetten M.S.M."/>
            <person name="Mascher T."/>
            <person name="Medema M.H."/>
            <person name="Devos D.P."/>
            <person name="Kaster A.-K."/>
            <person name="Ovreas L."/>
            <person name="Rohde M."/>
            <person name="Galperin M.Y."/>
            <person name="Jogler C."/>
        </authorList>
    </citation>
    <scope>NUCLEOTIDE SEQUENCE [LARGE SCALE GENOMIC DNA]</scope>
    <source>
        <strain evidence="1 2">K22_7</strain>
    </source>
</reference>